<reference evidence="1 2" key="1">
    <citation type="journal article" date="2017" name="Nat. Commun.">
        <title>Genome assembly with in vitro proximity ligation data and whole-genome triplication in lettuce.</title>
        <authorList>
            <person name="Reyes-Chin-Wo S."/>
            <person name="Wang Z."/>
            <person name="Yang X."/>
            <person name="Kozik A."/>
            <person name="Arikit S."/>
            <person name="Song C."/>
            <person name="Xia L."/>
            <person name="Froenicke L."/>
            <person name="Lavelle D.O."/>
            <person name="Truco M.J."/>
            <person name="Xia R."/>
            <person name="Zhu S."/>
            <person name="Xu C."/>
            <person name="Xu H."/>
            <person name="Xu X."/>
            <person name="Cox K."/>
            <person name="Korf I."/>
            <person name="Meyers B.C."/>
            <person name="Michelmore R.W."/>
        </authorList>
    </citation>
    <scope>NUCLEOTIDE SEQUENCE [LARGE SCALE GENOMIC DNA]</scope>
    <source>
        <strain evidence="2">cv. Salinas</strain>
        <tissue evidence="1">Seedlings</tissue>
    </source>
</reference>
<gene>
    <name evidence="1" type="ORF">LSAT_V11C500269340</name>
</gene>
<evidence type="ECO:0000313" key="2">
    <source>
        <dbReference type="Proteomes" id="UP000235145"/>
    </source>
</evidence>
<dbReference type="AlphaFoldDB" id="A0A9R1XHJ4"/>
<protein>
    <submittedName>
        <fullName evidence="1">Uncharacterized protein</fullName>
    </submittedName>
</protein>
<accession>A0A9R1XHJ4</accession>
<dbReference type="Proteomes" id="UP000235145">
    <property type="component" value="Unassembled WGS sequence"/>
</dbReference>
<comment type="caution">
    <text evidence="1">The sequence shown here is derived from an EMBL/GenBank/DDBJ whole genome shotgun (WGS) entry which is preliminary data.</text>
</comment>
<sequence>MKKALPICLFTYITLGRTNPYSYKNIKTSMMDHFQVCFVAIGCDGNRTLEPWFWMISNSYTMSDFEQNFCPLPMMHVRCLSILVMQNGR</sequence>
<proteinExistence type="predicted"/>
<evidence type="ECO:0000313" key="1">
    <source>
        <dbReference type="EMBL" id="KAJ0208142.1"/>
    </source>
</evidence>
<name>A0A9R1XHJ4_LACSA</name>
<organism evidence="1 2">
    <name type="scientific">Lactuca sativa</name>
    <name type="common">Garden lettuce</name>
    <dbReference type="NCBI Taxonomy" id="4236"/>
    <lineage>
        <taxon>Eukaryota</taxon>
        <taxon>Viridiplantae</taxon>
        <taxon>Streptophyta</taxon>
        <taxon>Embryophyta</taxon>
        <taxon>Tracheophyta</taxon>
        <taxon>Spermatophyta</taxon>
        <taxon>Magnoliopsida</taxon>
        <taxon>eudicotyledons</taxon>
        <taxon>Gunneridae</taxon>
        <taxon>Pentapetalae</taxon>
        <taxon>asterids</taxon>
        <taxon>campanulids</taxon>
        <taxon>Asterales</taxon>
        <taxon>Asteraceae</taxon>
        <taxon>Cichorioideae</taxon>
        <taxon>Cichorieae</taxon>
        <taxon>Lactucinae</taxon>
        <taxon>Lactuca</taxon>
    </lineage>
</organism>
<keyword evidence="2" id="KW-1185">Reference proteome</keyword>
<dbReference type="EMBL" id="NBSK02000005">
    <property type="protein sequence ID" value="KAJ0208142.1"/>
    <property type="molecule type" value="Genomic_DNA"/>
</dbReference>